<dbReference type="EMBL" id="CM004470">
    <property type="protein sequence ID" value="OCT88684.1"/>
    <property type="molecule type" value="Genomic_DNA"/>
</dbReference>
<evidence type="ECO:0000313" key="2">
    <source>
        <dbReference type="EMBL" id="OCT88684.1"/>
    </source>
</evidence>
<feature type="chain" id="PRO_5038137088" evidence="1">
    <location>
        <begin position="37"/>
        <end position="69"/>
    </location>
</feature>
<organism evidence="2 3">
    <name type="scientific">Xenopus laevis</name>
    <name type="common">African clawed frog</name>
    <dbReference type="NCBI Taxonomy" id="8355"/>
    <lineage>
        <taxon>Eukaryota</taxon>
        <taxon>Metazoa</taxon>
        <taxon>Chordata</taxon>
        <taxon>Craniata</taxon>
        <taxon>Vertebrata</taxon>
        <taxon>Euteleostomi</taxon>
        <taxon>Amphibia</taxon>
        <taxon>Batrachia</taxon>
        <taxon>Anura</taxon>
        <taxon>Pipoidea</taxon>
        <taxon>Pipidae</taxon>
        <taxon>Xenopodinae</taxon>
        <taxon>Xenopus</taxon>
        <taxon>Xenopus</taxon>
    </lineage>
</organism>
<keyword evidence="1" id="KW-0732">Signal</keyword>
<gene>
    <name evidence="2" type="ORF">XELAEV_18017315mg</name>
</gene>
<sequence length="69" mass="7743">MYVNSISPVLICRQNCNDLLLLALLVLLELGPNSKAIEGFPHNIYAKALWSNNLPVLAKAMLYCFKLPR</sequence>
<name>A0A974HSH9_XENLA</name>
<evidence type="ECO:0000256" key="1">
    <source>
        <dbReference type="SAM" id="SignalP"/>
    </source>
</evidence>
<proteinExistence type="predicted"/>
<dbReference type="AlphaFoldDB" id="A0A974HSH9"/>
<protein>
    <submittedName>
        <fullName evidence="2">Uncharacterized protein</fullName>
    </submittedName>
</protein>
<evidence type="ECO:0000313" key="3">
    <source>
        <dbReference type="Proteomes" id="UP000694892"/>
    </source>
</evidence>
<reference evidence="3" key="1">
    <citation type="journal article" date="2016" name="Nature">
        <title>Genome evolution in the allotetraploid frog Xenopus laevis.</title>
        <authorList>
            <person name="Session A.M."/>
            <person name="Uno Y."/>
            <person name="Kwon T."/>
            <person name="Chapman J.A."/>
            <person name="Toyoda A."/>
            <person name="Takahashi S."/>
            <person name="Fukui A."/>
            <person name="Hikosaka A."/>
            <person name="Suzuki A."/>
            <person name="Kondo M."/>
            <person name="van Heeringen S.J."/>
            <person name="Quigley I."/>
            <person name="Heinz S."/>
            <person name="Ogino H."/>
            <person name="Ochi H."/>
            <person name="Hellsten U."/>
            <person name="Lyons J.B."/>
            <person name="Simakov O."/>
            <person name="Putnam N."/>
            <person name="Stites J."/>
            <person name="Kuroki Y."/>
            <person name="Tanaka T."/>
            <person name="Michiue T."/>
            <person name="Watanabe M."/>
            <person name="Bogdanovic O."/>
            <person name="Lister R."/>
            <person name="Georgiou G."/>
            <person name="Paranjpe S.S."/>
            <person name="van Kruijsbergen I."/>
            <person name="Shu S."/>
            <person name="Carlson J."/>
            <person name="Kinoshita T."/>
            <person name="Ohta Y."/>
            <person name="Mawaribuchi S."/>
            <person name="Jenkins J."/>
            <person name="Grimwood J."/>
            <person name="Schmutz J."/>
            <person name="Mitros T."/>
            <person name="Mozaffari S.V."/>
            <person name="Suzuki Y."/>
            <person name="Haramoto Y."/>
            <person name="Yamamoto T.S."/>
            <person name="Takagi C."/>
            <person name="Heald R."/>
            <person name="Miller K."/>
            <person name="Haudenschild C."/>
            <person name="Kitzman J."/>
            <person name="Nakayama T."/>
            <person name="Izutsu Y."/>
            <person name="Robert J."/>
            <person name="Fortriede J."/>
            <person name="Burns K."/>
            <person name="Lotay V."/>
            <person name="Karimi K."/>
            <person name="Yasuoka Y."/>
            <person name="Dichmann D.S."/>
            <person name="Flajnik M.F."/>
            <person name="Houston D.W."/>
            <person name="Shendure J."/>
            <person name="DuPasquier L."/>
            <person name="Vize P.D."/>
            <person name="Zorn A.M."/>
            <person name="Ito M."/>
            <person name="Marcotte E.M."/>
            <person name="Wallingford J.B."/>
            <person name="Ito Y."/>
            <person name="Asashima M."/>
            <person name="Ueno N."/>
            <person name="Matsuda Y."/>
            <person name="Veenstra G.J."/>
            <person name="Fujiyama A."/>
            <person name="Harland R.M."/>
            <person name="Taira M."/>
            <person name="Rokhsar D.S."/>
        </authorList>
    </citation>
    <scope>NUCLEOTIDE SEQUENCE [LARGE SCALE GENOMIC DNA]</scope>
    <source>
        <strain evidence="3">J</strain>
    </source>
</reference>
<feature type="signal peptide" evidence="1">
    <location>
        <begin position="1"/>
        <end position="36"/>
    </location>
</feature>
<accession>A0A974HSH9</accession>
<dbReference type="Proteomes" id="UP000694892">
    <property type="component" value="Chromosome 3L"/>
</dbReference>